<keyword evidence="10" id="KW-0739">Sodium transport</keyword>
<evidence type="ECO:0000256" key="3">
    <source>
        <dbReference type="ARBA" id="ARBA00022448"/>
    </source>
</evidence>
<feature type="transmembrane region" description="Helical" evidence="12">
    <location>
        <begin position="74"/>
        <end position="93"/>
    </location>
</feature>
<name>A0A5B9QM99_9BACT</name>
<evidence type="ECO:0000256" key="4">
    <source>
        <dbReference type="ARBA" id="ARBA00022475"/>
    </source>
</evidence>
<feature type="transmembrane region" description="Helical" evidence="12">
    <location>
        <begin position="229"/>
        <end position="248"/>
    </location>
</feature>
<proteinExistence type="inferred from homology"/>
<dbReference type="PROSITE" id="PS50283">
    <property type="entry name" value="NA_SOLUT_SYMP_3"/>
    <property type="match status" value="1"/>
</dbReference>
<accession>A0A5B9QM99</accession>
<keyword evidence="8" id="KW-0406">Ion transport</keyword>
<evidence type="ECO:0000256" key="11">
    <source>
        <dbReference type="RuleBase" id="RU362091"/>
    </source>
</evidence>
<dbReference type="KEGG" id="rul:UC8_05830"/>
<evidence type="ECO:0000256" key="1">
    <source>
        <dbReference type="ARBA" id="ARBA00004651"/>
    </source>
</evidence>
<dbReference type="Pfam" id="PF00474">
    <property type="entry name" value="SSF"/>
    <property type="match status" value="1"/>
</dbReference>
<dbReference type="PANTHER" id="PTHR42985:SF32">
    <property type="entry name" value="SODIUM IODIDE SYMPORTER"/>
    <property type="match status" value="1"/>
</dbReference>
<dbReference type="InterPro" id="IPR038377">
    <property type="entry name" value="Na/Glc_symporter_sf"/>
</dbReference>
<dbReference type="RefSeq" id="WP_068142100.1">
    <property type="nucleotide sequence ID" value="NZ_CP042914.1"/>
</dbReference>
<dbReference type="InterPro" id="IPR051163">
    <property type="entry name" value="Sodium:Solute_Symporter_SSF"/>
</dbReference>
<keyword evidence="7" id="KW-0915">Sodium</keyword>
<keyword evidence="9 12" id="KW-0472">Membrane</keyword>
<feature type="transmembrane region" description="Helical" evidence="12">
    <location>
        <begin position="418"/>
        <end position="436"/>
    </location>
</feature>
<evidence type="ECO:0000256" key="5">
    <source>
        <dbReference type="ARBA" id="ARBA00022692"/>
    </source>
</evidence>
<comment type="similarity">
    <text evidence="2 11">Belongs to the sodium:solute symporter (SSF) (TC 2.A.21) family.</text>
</comment>
<dbReference type="EMBL" id="CP042914">
    <property type="protein sequence ID" value="QEG38625.1"/>
    <property type="molecule type" value="Genomic_DNA"/>
</dbReference>
<evidence type="ECO:0000256" key="7">
    <source>
        <dbReference type="ARBA" id="ARBA00023053"/>
    </source>
</evidence>
<feature type="transmembrane region" description="Helical" evidence="12">
    <location>
        <begin position="6"/>
        <end position="26"/>
    </location>
</feature>
<keyword evidence="6 12" id="KW-1133">Transmembrane helix</keyword>
<comment type="subcellular location">
    <subcellularLocation>
        <location evidence="1">Cell membrane</location>
        <topology evidence="1">Multi-pass membrane protein</topology>
    </subcellularLocation>
</comment>
<feature type="transmembrane region" description="Helical" evidence="12">
    <location>
        <begin position="269"/>
        <end position="294"/>
    </location>
</feature>
<dbReference type="GO" id="GO:0006814">
    <property type="term" value="P:sodium ion transport"/>
    <property type="evidence" value="ECO:0007669"/>
    <property type="project" value="UniProtKB-KW"/>
</dbReference>
<evidence type="ECO:0000256" key="8">
    <source>
        <dbReference type="ARBA" id="ARBA00023065"/>
    </source>
</evidence>
<evidence type="ECO:0000256" key="6">
    <source>
        <dbReference type="ARBA" id="ARBA00022989"/>
    </source>
</evidence>
<dbReference type="CDD" id="cd11495">
    <property type="entry name" value="SLC5sbd_NIS-like_u3"/>
    <property type="match status" value="1"/>
</dbReference>
<keyword evidence="14" id="KW-1185">Reference proteome</keyword>
<keyword evidence="4" id="KW-1003">Cell membrane</keyword>
<evidence type="ECO:0000256" key="10">
    <source>
        <dbReference type="ARBA" id="ARBA00023201"/>
    </source>
</evidence>
<feature type="transmembrane region" description="Helical" evidence="12">
    <location>
        <begin position="345"/>
        <end position="369"/>
    </location>
</feature>
<dbReference type="GO" id="GO:0005886">
    <property type="term" value="C:plasma membrane"/>
    <property type="evidence" value="ECO:0007669"/>
    <property type="project" value="UniProtKB-SubCell"/>
</dbReference>
<sequence length="508" mass="54426">MLQLADLIVLTVYIIAVVAFGCWFVRKNQSSDAFMVAGGALPAWAVGLSIFGTFLSSNTFLGVPGKAYAGNYNAFVFSLSLPVAAFLATRFFVPFYRRSGSVSAYEHLEKRFGVWARMYAVICYLLTQIARMGTIMVGVSLVLHALTGWDKAAIILVSGVVITAYTLLGGMEAVIWTDVVQSIVLMVGAVVLLLMLLFGMPEGPGQMVSMATAENKFSLGRWELDWTSSTVWVVFLFGVFINLGNFGIDQSFVQRYHTADSDRAAGRAVWLGALLYVPISLVFFFIGTAAYTYYQTHPELLQEVQASVLAAADPNAAEPPTAAQIGDKVLPHFIATKLPYGTAGLLIAAIAAAAMSSIDTSLNSSATILLKDIYQRWIGREVAEGEAMWVLRIATVAVGVLGTGIAIWMAGVDSILDAWWTLQGVFAGGILGLFLLGMISKNASGPIAAVAVAVGVLVIGWVSLSPESQWLPEAYRSSLEPTLAIVVGTASIFLVGMLLSVWRKTNPA</sequence>
<dbReference type="AlphaFoldDB" id="A0A5B9QM99"/>
<feature type="transmembrane region" description="Helical" evidence="12">
    <location>
        <begin position="482"/>
        <end position="502"/>
    </location>
</feature>
<feature type="transmembrane region" description="Helical" evidence="12">
    <location>
        <begin position="389"/>
        <end position="412"/>
    </location>
</feature>
<evidence type="ECO:0000313" key="13">
    <source>
        <dbReference type="EMBL" id="QEG38625.1"/>
    </source>
</evidence>
<dbReference type="NCBIfam" id="TIGR00813">
    <property type="entry name" value="sss"/>
    <property type="match status" value="1"/>
</dbReference>
<evidence type="ECO:0000256" key="9">
    <source>
        <dbReference type="ARBA" id="ARBA00023136"/>
    </source>
</evidence>
<feature type="transmembrane region" description="Helical" evidence="12">
    <location>
        <begin position="183"/>
        <end position="200"/>
    </location>
</feature>
<evidence type="ECO:0000256" key="12">
    <source>
        <dbReference type="SAM" id="Phobius"/>
    </source>
</evidence>
<feature type="transmembrane region" description="Helical" evidence="12">
    <location>
        <begin position="33"/>
        <end position="54"/>
    </location>
</feature>
<dbReference type="Proteomes" id="UP000325286">
    <property type="component" value="Chromosome"/>
</dbReference>
<keyword evidence="3" id="KW-0813">Transport</keyword>
<gene>
    <name evidence="13" type="primary">sglT_1</name>
    <name evidence="13" type="ORF">UC8_05830</name>
</gene>
<dbReference type="GO" id="GO:0015293">
    <property type="term" value="F:symporter activity"/>
    <property type="evidence" value="ECO:0007669"/>
    <property type="project" value="TreeGrafter"/>
</dbReference>
<feature type="transmembrane region" description="Helical" evidence="12">
    <location>
        <begin position="152"/>
        <end position="171"/>
    </location>
</feature>
<reference evidence="13 14" key="1">
    <citation type="submission" date="2019-08" db="EMBL/GenBank/DDBJ databases">
        <title>Deep-cultivation of Planctomycetes and their phenomic and genomic characterization uncovers novel biology.</title>
        <authorList>
            <person name="Wiegand S."/>
            <person name="Jogler M."/>
            <person name="Boedeker C."/>
            <person name="Pinto D."/>
            <person name="Vollmers J."/>
            <person name="Rivas-Marin E."/>
            <person name="Kohn T."/>
            <person name="Peeters S.H."/>
            <person name="Heuer A."/>
            <person name="Rast P."/>
            <person name="Oberbeckmann S."/>
            <person name="Bunk B."/>
            <person name="Jeske O."/>
            <person name="Meyerdierks A."/>
            <person name="Storesund J.E."/>
            <person name="Kallscheuer N."/>
            <person name="Luecker S."/>
            <person name="Lage O.M."/>
            <person name="Pohl T."/>
            <person name="Merkel B.J."/>
            <person name="Hornburger P."/>
            <person name="Mueller R.-W."/>
            <person name="Bruemmer F."/>
            <person name="Labrenz M."/>
            <person name="Spormann A.M."/>
            <person name="Op den Camp H."/>
            <person name="Overmann J."/>
            <person name="Amann R."/>
            <person name="Jetten M.S.M."/>
            <person name="Mascher T."/>
            <person name="Medema M.H."/>
            <person name="Devos D.P."/>
            <person name="Kaster A.-K."/>
            <person name="Ovreas L."/>
            <person name="Rohde M."/>
            <person name="Galperin M.Y."/>
            <person name="Jogler C."/>
        </authorList>
    </citation>
    <scope>NUCLEOTIDE SEQUENCE [LARGE SCALE GENOMIC DNA]</scope>
    <source>
        <strain evidence="13 14">UC8</strain>
    </source>
</reference>
<dbReference type="PANTHER" id="PTHR42985">
    <property type="entry name" value="SODIUM-COUPLED MONOCARBOXYLATE TRANSPORTER"/>
    <property type="match status" value="1"/>
</dbReference>
<keyword evidence="5 12" id="KW-0812">Transmembrane</keyword>
<feature type="transmembrane region" description="Helical" evidence="12">
    <location>
        <begin position="443"/>
        <end position="462"/>
    </location>
</feature>
<evidence type="ECO:0000256" key="2">
    <source>
        <dbReference type="ARBA" id="ARBA00006434"/>
    </source>
</evidence>
<protein>
    <submittedName>
        <fullName evidence="13">Sodium/glucose cotransporter</fullName>
    </submittedName>
</protein>
<organism evidence="13 14">
    <name type="scientific">Roseimaritima ulvae</name>
    <dbReference type="NCBI Taxonomy" id="980254"/>
    <lineage>
        <taxon>Bacteria</taxon>
        <taxon>Pseudomonadati</taxon>
        <taxon>Planctomycetota</taxon>
        <taxon>Planctomycetia</taxon>
        <taxon>Pirellulales</taxon>
        <taxon>Pirellulaceae</taxon>
        <taxon>Roseimaritima</taxon>
    </lineage>
</organism>
<dbReference type="InterPro" id="IPR001734">
    <property type="entry name" value="Na/solute_symporter"/>
</dbReference>
<feature type="transmembrane region" description="Helical" evidence="12">
    <location>
        <begin position="114"/>
        <end position="146"/>
    </location>
</feature>
<evidence type="ECO:0000313" key="14">
    <source>
        <dbReference type="Proteomes" id="UP000325286"/>
    </source>
</evidence>
<dbReference type="Gene3D" id="1.20.1730.10">
    <property type="entry name" value="Sodium/glucose cotransporter"/>
    <property type="match status" value="1"/>
</dbReference>